<keyword evidence="1" id="KW-0175">Coiled coil</keyword>
<dbReference type="AlphaFoldDB" id="A0A7K9IBQ3"/>
<dbReference type="InterPro" id="IPR032013">
    <property type="entry name" value="DUF4795"/>
</dbReference>
<dbReference type="Pfam" id="PF16043">
    <property type="entry name" value="DUF4795"/>
    <property type="match status" value="1"/>
</dbReference>
<feature type="non-terminal residue" evidence="3">
    <location>
        <position position="1"/>
    </location>
</feature>
<dbReference type="PANTHER" id="PTHR47080:SF2">
    <property type="entry name" value="GLUTAMINE-RICH PROTEIN 2"/>
    <property type="match status" value="1"/>
</dbReference>
<sequence>EQLKHIQATTEQLRGDYEQLSSVTGNLLDEHHGKQKAIEALSQSVQRLEKEKADKKDLLQGIDEKADKASLAGRVSHSQFDVSMEQLNEMIQEVQSQVTAQEQSWQQLKEEMASKLDCMELGPFQQQLLEQWKSILEKKLKDKEPAAKADGAAGIKKQLLPHYHCLSCDHPIEVKVPG</sequence>
<dbReference type="Proteomes" id="UP000534107">
    <property type="component" value="Unassembled WGS sequence"/>
</dbReference>
<accession>A0A7K9IBQ3</accession>
<organism evidence="3 4">
    <name type="scientific">Bucco capensis</name>
    <name type="common">collared puffbird</name>
    <dbReference type="NCBI Taxonomy" id="135168"/>
    <lineage>
        <taxon>Eukaryota</taxon>
        <taxon>Metazoa</taxon>
        <taxon>Chordata</taxon>
        <taxon>Craniata</taxon>
        <taxon>Vertebrata</taxon>
        <taxon>Euteleostomi</taxon>
        <taxon>Archelosauria</taxon>
        <taxon>Archosauria</taxon>
        <taxon>Dinosauria</taxon>
        <taxon>Saurischia</taxon>
        <taxon>Theropoda</taxon>
        <taxon>Coelurosauria</taxon>
        <taxon>Aves</taxon>
        <taxon>Neognathae</taxon>
        <taxon>Neoaves</taxon>
        <taxon>Telluraves</taxon>
        <taxon>Coraciimorphae</taxon>
        <taxon>Piciformes</taxon>
        <taxon>Bucconidae</taxon>
        <taxon>Bucco</taxon>
    </lineage>
</organism>
<evidence type="ECO:0000259" key="2">
    <source>
        <dbReference type="Pfam" id="PF16043"/>
    </source>
</evidence>
<gene>
    <name evidence="3" type="primary">Qrich2_1</name>
    <name evidence="3" type="ORF">BUCCAP_R05501</name>
</gene>
<name>A0A7K9IBQ3_9PICI</name>
<proteinExistence type="predicted"/>
<feature type="coiled-coil region" evidence="1">
    <location>
        <begin position="31"/>
        <end position="111"/>
    </location>
</feature>
<dbReference type="EMBL" id="VWZO01021471">
    <property type="protein sequence ID" value="NXH22565.1"/>
    <property type="molecule type" value="Genomic_DNA"/>
</dbReference>
<comment type="caution">
    <text evidence="3">The sequence shown here is derived from an EMBL/GenBank/DDBJ whole genome shotgun (WGS) entry which is preliminary data.</text>
</comment>
<evidence type="ECO:0000313" key="4">
    <source>
        <dbReference type="Proteomes" id="UP000534107"/>
    </source>
</evidence>
<evidence type="ECO:0000313" key="3">
    <source>
        <dbReference type="EMBL" id="NXH22565.1"/>
    </source>
</evidence>
<feature type="non-terminal residue" evidence="3">
    <location>
        <position position="178"/>
    </location>
</feature>
<feature type="domain" description="DUF4795" evidence="2">
    <location>
        <begin position="1"/>
        <end position="177"/>
    </location>
</feature>
<dbReference type="PANTHER" id="PTHR47080">
    <property type="entry name" value="CHROMOSOME 16 OPEN READING FRAME 96"/>
    <property type="match status" value="1"/>
</dbReference>
<reference evidence="3 4" key="1">
    <citation type="submission" date="2019-09" db="EMBL/GenBank/DDBJ databases">
        <title>Bird 10,000 Genomes (B10K) Project - Family phase.</title>
        <authorList>
            <person name="Zhang G."/>
        </authorList>
    </citation>
    <scope>NUCLEOTIDE SEQUENCE [LARGE SCALE GENOMIC DNA]</scope>
    <source>
        <strain evidence="3">B10K-DU-001-16</strain>
        <tissue evidence="3">Muscle</tissue>
    </source>
</reference>
<protein>
    <submittedName>
        <fullName evidence="3">QRIC2 protein</fullName>
    </submittedName>
</protein>
<keyword evidence="4" id="KW-1185">Reference proteome</keyword>
<evidence type="ECO:0000256" key="1">
    <source>
        <dbReference type="SAM" id="Coils"/>
    </source>
</evidence>
<dbReference type="OrthoDB" id="5981048at2759"/>